<accession>A0ABU2GSP9</accession>
<evidence type="ECO:0000313" key="1">
    <source>
        <dbReference type="EMBL" id="MDS1114489.1"/>
    </source>
</evidence>
<name>A0ABU2GSP9_9ACTN</name>
<evidence type="ECO:0008006" key="3">
    <source>
        <dbReference type="Google" id="ProtNLM"/>
    </source>
</evidence>
<gene>
    <name evidence="1" type="ORF">RD149_12005</name>
</gene>
<dbReference type="RefSeq" id="WP_310950621.1">
    <property type="nucleotide sequence ID" value="NZ_JAVLUS010000008.1"/>
</dbReference>
<comment type="caution">
    <text evidence="1">The sequence shown here is derived from an EMBL/GenBank/DDBJ whole genome shotgun (WGS) entry which is preliminary data.</text>
</comment>
<dbReference type="InterPro" id="IPR038666">
    <property type="entry name" value="SSP1_head-tail_sf"/>
</dbReference>
<keyword evidence="2" id="KW-1185">Reference proteome</keyword>
<dbReference type="EMBL" id="JAVLUS010000008">
    <property type="protein sequence ID" value="MDS1114489.1"/>
    <property type="molecule type" value="Genomic_DNA"/>
</dbReference>
<evidence type="ECO:0000313" key="2">
    <source>
        <dbReference type="Proteomes" id="UP001265083"/>
    </source>
</evidence>
<reference evidence="1 2" key="1">
    <citation type="submission" date="2023-08" db="EMBL/GenBank/DDBJ databases">
        <title>Bioegradation of LLDPE and BLDPE plastic by marine bacteria from coast plastic debris.</title>
        <authorList>
            <person name="Rong Z."/>
        </authorList>
    </citation>
    <scope>NUCLEOTIDE SEQUENCE [LARGE SCALE GENOMIC DNA]</scope>
    <source>
        <strain evidence="1 2">Z-2</strain>
    </source>
</reference>
<sequence>MIFHDKVTLSTSVVVGTDAHGNDEYEWIDQAVPADVWPLNTDQKIGEGSLTVIQRYQVAMSRLADFNPDDPQLRITWQGRQFDVEGSIEKHVVRGRLHHYEAIGKVTG</sequence>
<protein>
    <recommendedName>
        <fullName evidence="3">Phage head-tail adaptor, putative, SPP1 family</fullName>
    </recommendedName>
</protein>
<organism evidence="1 2">
    <name type="scientific">Gordonia westfalica</name>
    <dbReference type="NCBI Taxonomy" id="158898"/>
    <lineage>
        <taxon>Bacteria</taxon>
        <taxon>Bacillati</taxon>
        <taxon>Actinomycetota</taxon>
        <taxon>Actinomycetes</taxon>
        <taxon>Mycobacteriales</taxon>
        <taxon>Gordoniaceae</taxon>
        <taxon>Gordonia</taxon>
    </lineage>
</organism>
<proteinExistence type="predicted"/>
<dbReference type="Gene3D" id="2.40.10.270">
    <property type="entry name" value="Bacteriophage SPP1 head-tail adaptor protein"/>
    <property type="match status" value="1"/>
</dbReference>
<dbReference type="Proteomes" id="UP001265083">
    <property type="component" value="Unassembled WGS sequence"/>
</dbReference>